<evidence type="ECO:0000313" key="4">
    <source>
        <dbReference type="Proteomes" id="UP001151760"/>
    </source>
</evidence>
<evidence type="ECO:0000259" key="2">
    <source>
        <dbReference type="Pfam" id="PF13966"/>
    </source>
</evidence>
<keyword evidence="4" id="KW-1185">Reference proteome</keyword>
<dbReference type="CDD" id="cd09272">
    <property type="entry name" value="RNase_HI_RT_Ty1"/>
    <property type="match status" value="1"/>
</dbReference>
<dbReference type="Pfam" id="PF07727">
    <property type="entry name" value="RVT_2"/>
    <property type="match status" value="1"/>
</dbReference>
<comment type="caution">
    <text evidence="3">The sequence shown here is derived from an EMBL/GenBank/DDBJ whole genome shotgun (WGS) entry which is preliminary data.</text>
</comment>
<dbReference type="Pfam" id="PF14223">
    <property type="entry name" value="Retrotran_gag_2"/>
    <property type="match status" value="1"/>
</dbReference>
<organism evidence="3 4">
    <name type="scientific">Tanacetum coccineum</name>
    <dbReference type="NCBI Taxonomy" id="301880"/>
    <lineage>
        <taxon>Eukaryota</taxon>
        <taxon>Viridiplantae</taxon>
        <taxon>Streptophyta</taxon>
        <taxon>Embryophyta</taxon>
        <taxon>Tracheophyta</taxon>
        <taxon>Spermatophyta</taxon>
        <taxon>Magnoliopsida</taxon>
        <taxon>eudicotyledons</taxon>
        <taxon>Gunneridae</taxon>
        <taxon>Pentapetalae</taxon>
        <taxon>asterids</taxon>
        <taxon>campanulids</taxon>
        <taxon>Asterales</taxon>
        <taxon>Asteraceae</taxon>
        <taxon>Asteroideae</taxon>
        <taxon>Anthemideae</taxon>
        <taxon>Anthemidinae</taxon>
        <taxon>Tanacetum</taxon>
    </lineage>
</organism>
<feature type="domain" description="Reverse transcriptase zinc-binding" evidence="2">
    <location>
        <begin position="837"/>
        <end position="903"/>
    </location>
</feature>
<dbReference type="Pfam" id="PF13966">
    <property type="entry name" value="zf-RVT"/>
    <property type="match status" value="1"/>
</dbReference>
<dbReference type="InterPro" id="IPR013103">
    <property type="entry name" value="RVT_2"/>
</dbReference>
<reference evidence="3" key="1">
    <citation type="journal article" date="2022" name="Int. J. Mol. Sci.">
        <title>Draft Genome of Tanacetum Coccineum: Genomic Comparison of Closely Related Tanacetum-Family Plants.</title>
        <authorList>
            <person name="Yamashiro T."/>
            <person name="Shiraishi A."/>
            <person name="Nakayama K."/>
            <person name="Satake H."/>
        </authorList>
    </citation>
    <scope>NUCLEOTIDE SEQUENCE</scope>
</reference>
<proteinExistence type="predicted"/>
<gene>
    <name evidence="3" type="ORF">Tco_0938664</name>
</gene>
<dbReference type="EMBL" id="BQNB010015333">
    <property type="protein sequence ID" value="GJT38799.1"/>
    <property type="molecule type" value="Genomic_DNA"/>
</dbReference>
<feature type="domain" description="Reverse transcriptase Ty1/copia-type" evidence="1">
    <location>
        <begin position="262"/>
        <end position="358"/>
    </location>
</feature>
<reference evidence="3" key="2">
    <citation type="submission" date="2022-01" db="EMBL/GenBank/DDBJ databases">
        <authorList>
            <person name="Yamashiro T."/>
            <person name="Shiraishi A."/>
            <person name="Satake H."/>
            <person name="Nakayama K."/>
        </authorList>
    </citation>
    <scope>NUCLEOTIDE SEQUENCE</scope>
</reference>
<protein>
    <submittedName>
        <fullName evidence="3">Zinc finger, CCHC-type containing protein</fullName>
    </submittedName>
</protein>
<accession>A0ABQ5DPU7</accession>
<name>A0ABQ5DPU7_9ASTR</name>
<evidence type="ECO:0000259" key="1">
    <source>
        <dbReference type="Pfam" id="PF07727"/>
    </source>
</evidence>
<dbReference type="PANTHER" id="PTHR11439:SF521">
    <property type="entry name" value="RNA-DIRECTED DNA POLYMERASE"/>
    <property type="match status" value="1"/>
</dbReference>
<sequence>MAAAMSVVYVLTTPIHEDGGDDPTMKQVMKRNKWDNDDYVCRCLILKEAKYMAKDASSVFVSNFTNYKIIDSRPVMEQHNELLGILGRFTQHKMNMDEAIQVSCIIDKLSPSWKDFKHTLKHKKEELTLVELGSHLPIEESLMARDSDKPKGNNVVGPLPDPKLKHLGERGIECIFVGYAEHSKAFRIPNGTEDIDGSVVPEEVTEEVVQQPEPELRKSKRNRTPKDFGPEFQLYLIEGTRNEDVAFWKEAINDEMDSIMGNNTWVLADLPPGCKPLGCKWIFKRKLKVDGTIEKFKARLVIQGFKQKSGIDYFDTYAPVARISTIRLLIAMASIHNLIIHQMDVKTAFLNDGLDQKVDLTKEFLSSKFSMKDMGEADVILGIRIKHEMSTPMDTSEKLMPNNGLAVSQLEYSRVIGCLMYAMTCTRPDIAFVVGKLSRLTYTGYPLVLEGYTDASWISNTEDNSSTSGWVFLLGGGAISWASKKQTCITGSIMESEFVALTAAGKEAKWLKNLLFEIPLWVKPIAPISIRCDSATTLAKAYSQMYNGKSRHLGVRHSMIRELIMNGVISIEFVRSQQNLADHLTKGLARDLVIKSAEGVGLKRLKHMYLHIISRMCLEPKEKEDEVVNFLNPLEVISFEASKNLNGNIGLLGKWKWRFLTEKDALWRTAIKEFYGDCGGFGSLSGSRGPNGIWCDIIKAVEDIEKIDPSFKRSFHIKVLNGANVSFWKDPWCENGSRLMDLFPRLYALDSFQDCKIVDRWHLADGSWCGKWDWIRPPRGRATGDVIDLVSTIGNLSLSSDSTDRWTWSKDASGIYKVSTLSNTFQSISLADCNLGVHHKWNSWIPRKVNICVWRGSLNRLPTRINLSSRGIPLVTNLCPFCNNEEEDLDHCLIKCSRVLPIWKKVWSWWHLPTPSSFPSFGIKDIALGTITSNGCLLSNKAIHGVFQSTFWAIWKWRNKIINAQHDRVDSIREEDIFPSIQRVSKILDFCPCFFETRKLELLDTSPLRFVYCFVI</sequence>
<dbReference type="Proteomes" id="UP001151760">
    <property type="component" value="Unassembled WGS sequence"/>
</dbReference>
<dbReference type="InterPro" id="IPR026960">
    <property type="entry name" value="RVT-Znf"/>
</dbReference>
<dbReference type="PANTHER" id="PTHR11439">
    <property type="entry name" value="GAG-POL-RELATED RETROTRANSPOSON"/>
    <property type="match status" value="1"/>
</dbReference>
<evidence type="ECO:0000313" key="3">
    <source>
        <dbReference type="EMBL" id="GJT38799.1"/>
    </source>
</evidence>